<evidence type="ECO:0000313" key="3">
    <source>
        <dbReference type="EMBL" id="BBF93561.1"/>
    </source>
</evidence>
<accession>A0A348G1X8</accession>
<evidence type="ECO:0000259" key="2">
    <source>
        <dbReference type="Pfam" id="PF06742"/>
    </source>
</evidence>
<reference evidence="3 4" key="1">
    <citation type="submission" date="2018-08" db="EMBL/GenBank/DDBJ databases">
        <title>Complete genome sequencing of Blastochloris tepida GI.</title>
        <authorList>
            <person name="Tsukatani Y."/>
            <person name="Mori H."/>
        </authorList>
    </citation>
    <scope>NUCLEOTIDE SEQUENCE [LARGE SCALE GENOMIC DNA]</scope>
    <source>
        <strain evidence="3 4">GI</strain>
    </source>
</reference>
<protein>
    <submittedName>
        <fullName evidence="3">Membrane protein</fullName>
    </submittedName>
</protein>
<dbReference type="OrthoDB" id="7837485at2"/>
<dbReference type="SUPFAM" id="SSF160935">
    <property type="entry name" value="VPA0735-like"/>
    <property type="match status" value="1"/>
</dbReference>
<organism evidence="3 4">
    <name type="scientific">Blastochloris tepida</name>
    <dbReference type="NCBI Taxonomy" id="2233851"/>
    <lineage>
        <taxon>Bacteria</taxon>
        <taxon>Pseudomonadati</taxon>
        <taxon>Pseudomonadota</taxon>
        <taxon>Alphaproteobacteria</taxon>
        <taxon>Hyphomicrobiales</taxon>
        <taxon>Blastochloridaceae</taxon>
        <taxon>Blastochloris</taxon>
    </lineage>
</organism>
<dbReference type="InterPro" id="IPR037049">
    <property type="entry name" value="DUF1214_C_sf"/>
</dbReference>
<dbReference type="PANTHER" id="PTHR36509">
    <property type="entry name" value="BLL3101 PROTEIN"/>
    <property type="match status" value="1"/>
</dbReference>
<feature type="transmembrane region" description="Helical" evidence="1">
    <location>
        <begin position="57"/>
        <end position="82"/>
    </location>
</feature>
<keyword evidence="4" id="KW-1185">Reference proteome</keyword>
<sequence>MYFLILSAARVRPAAAPGPSGTICRRGRRCYRDRTYKDRTGRAVRVRVNLRHIGRNFVGPFSTLVSFLVAAVTALVLTWFAVSGLSDFDTVRIGAWTAAPRHGTAEADPYARATYARFGTLPVSLADGLVFIARRDSAGNPLDGRCTIRITGRVPQSRVWTLTVTDDKGALIDNPAGRYGFTSTELVWESDGSIDIVAAPRARAGNWLPTGAATGVLFVLRLYDTQIGFASRTSDAPLLPAIRQSDCP</sequence>
<keyword evidence="1" id="KW-0472">Membrane</keyword>
<dbReference type="Pfam" id="PF06742">
    <property type="entry name" value="DUF1214"/>
    <property type="match status" value="1"/>
</dbReference>
<dbReference type="PANTHER" id="PTHR36509:SF2">
    <property type="entry name" value="BLL3101 PROTEIN"/>
    <property type="match status" value="1"/>
</dbReference>
<gene>
    <name evidence="3" type="ORF">BLTE_22460</name>
</gene>
<name>A0A348G1X8_9HYPH</name>
<evidence type="ECO:0000256" key="1">
    <source>
        <dbReference type="SAM" id="Phobius"/>
    </source>
</evidence>
<dbReference type="EMBL" id="AP018907">
    <property type="protein sequence ID" value="BBF93561.1"/>
    <property type="molecule type" value="Genomic_DNA"/>
</dbReference>
<feature type="domain" description="DUF1214" evidence="2">
    <location>
        <begin position="129"/>
        <end position="226"/>
    </location>
</feature>
<dbReference type="KEGG" id="blag:BLTE_22460"/>
<keyword evidence="1" id="KW-1133">Transmembrane helix</keyword>
<dbReference type="AlphaFoldDB" id="A0A348G1X8"/>
<dbReference type="InterPro" id="IPR010621">
    <property type="entry name" value="DUF1214"/>
</dbReference>
<proteinExistence type="predicted"/>
<dbReference type="Proteomes" id="UP000266934">
    <property type="component" value="Chromosome"/>
</dbReference>
<dbReference type="Gene3D" id="2.60.120.600">
    <property type="entry name" value="Domain of unknown function DUF1214, C-terminal domain"/>
    <property type="match status" value="1"/>
</dbReference>
<keyword evidence="1" id="KW-0812">Transmembrane</keyword>
<evidence type="ECO:0000313" key="4">
    <source>
        <dbReference type="Proteomes" id="UP000266934"/>
    </source>
</evidence>